<dbReference type="PANTHER" id="PTHR43178">
    <property type="entry name" value="DIHYDROLIPOAMIDE ACETYLTRANSFERASE COMPONENT OF PYRUVATE DEHYDROGENASE COMPLEX"/>
    <property type="match status" value="1"/>
</dbReference>
<dbReference type="GO" id="GO:0005739">
    <property type="term" value="C:mitochondrion"/>
    <property type="evidence" value="ECO:0007669"/>
    <property type="project" value="TreeGrafter"/>
</dbReference>
<evidence type="ECO:0000313" key="7">
    <source>
        <dbReference type="EMBL" id="KAG5549994.1"/>
    </source>
</evidence>
<dbReference type="PROSITE" id="PS51826">
    <property type="entry name" value="PSBD"/>
    <property type="match status" value="1"/>
</dbReference>
<dbReference type="AlphaFoldDB" id="A0AAV6KCF5"/>
<dbReference type="Proteomes" id="UP000823749">
    <property type="component" value="Chromosome 5"/>
</dbReference>
<organism evidence="7 8">
    <name type="scientific">Rhododendron griersonianum</name>
    <dbReference type="NCBI Taxonomy" id="479676"/>
    <lineage>
        <taxon>Eukaryota</taxon>
        <taxon>Viridiplantae</taxon>
        <taxon>Streptophyta</taxon>
        <taxon>Embryophyta</taxon>
        <taxon>Tracheophyta</taxon>
        <taxon>Spermatophyta</taxon>
        <taxon>Magnoliopsida</taxon>
        <taxon>eudicotyledons</taxon>
        <taxon>Gunneridae</taxon>
        <taxon>Pentapetalae</taxon>
        <taxon>asterids</taxon>
        <taxon>Ericales</taxon>
        <taxon>Ericaceae</taxon>
        <taxon>Ericoideae</taxon>
        <taxon>Rhodoreae</taxon>
        <taxon>Rhododendron</taxon>
    </lineage>
</organism>
<feature type="region of interest" description="Disordered" evidence="5">
    <location>
        <begin position="25"/>
        <end position="65"/>
    </location>
</feature>
<dbReference type="InterPro" id="IPR036625">
    <property type="entry name" value="E3-bd_dom_sf"/>
</dbReference>
<evidence type="ECO:0000256" key="5">
    <source>
        <dbReference type="SAM" id="MobiDB-lite"/>
    </source>
</evidence>
<dbReference type="EMBL" id="JACTNZ010000005">
    <property type="protein sequence ID" value="KAG5549994.1"/>
    <property type="molecule type" value="Genomic_DNA"/>
</dbReference>
<evidence type="ECO:0000256" key="1">
    <source>
        <dbReference type="ARBA" id="ARBA00001938"/>
    </source>
</evidence>
<proteinExistence type="inferred from homology"/>
<evidence type="ECO:0000256" key="3">
    <source>
        <dbReference type="ARBA" id="ARBA00022679"/>
    </source>
</evidence>
<evidence type="ECO:0000256" key="2">
    <source>
        <dbReference type="ARBA" id="ARBA00007317"/>
    </source>
</evidence>
<dbReference type="SUPFAM" id="SSF47005">
    <property type="entry name" value="Peripheral subunit-binding domain of 2-oxo acid dehydrogenase complex"/>
    <property type="match status" value="1"/>
</dbReference>
<sequence>MCWAYVGFWYRMRCSWMLIRVEESGDAPAAKGPSDSAPPKEEKVEELPIPQEPKATKATATSPAEDRLFASPLARKLAEDHKVPLSSIKGTGPDGRIVKADIEDYLASGEKGVSKAAPKVDTAEAAS</sequence>
<keyword evidence="3" id="KW-0808">Transferase</keyword>
<keyword evidence="8" id="KW-1185">Reference proteome</keyword>
<evidence type="ECO:0000256" key="4">
    <source>
        <dbReference type="ARBA" id="ARBA00023315"/>
    </source>
</evidence>
<keyword evidence="4" id="KW-0012">Acyltransferase</keyword>
<comment type="caution">
    <text evidence="7">The sequence shown here is derived from an EMBL/GenBank/DDBJ whole genome shotgun (WGS) entry which is preliminary data.</text>
</comment>
<accession>A0AAV6KCF5</accession>
<evidence type="ECO:0000259" key="6">
    <source>
        <dbReference type="PROSITE" id="PS51826"/>
    </source>
</evidence>
<name>A0AAV6KCF5_9ERIC</name>
<dbReference type="GO" id="GO:0016407">
    <property type="term" value="F:acetyltransferase activity"/>
    <property type="evidence" value="ECO:0007669"/>
    <property type="project" value="TreeGrafter"/>
</dbReference>
<reference evidence="7" key="1">
    <citation type="submission" date="2020-08" db="EMBL/GenBank/DDBJ databases">
        <title>Plant Genome Project.</title>
        <authorList>
            <person name="Zhang R.-G."/>
        </authorList>
    </citation>
    <scope>NUCLEOTIDE SEQUENCE</scope>
    <source>
        <strain evidence="7">WSP0</strain>
        <tissue evidence="7">Leaf</tissue>
    </source>
</reference>
<dbReference type="PANTHER" id="PTHR43178:SF5">
    <property type="entry name" value="LIPOAMIDE ACYLTRANSFERASE COMPONENT OF BRANCHED-CHAIN ALPHA-KETO ACID DEHYDROGENASE COMPLEX, MITOCHONDRIAL"/>
    <property type="match status" value="1"/>
</dbReference>
<dbReference type="FunFam" id="4.10.320.10:FF:000006">
    <property type="entry name" value="Acetyltransferase component of pyruvate dehydrogenase complex"/>
    <property type="match status" value="1"/>
</dbReference>
<comment type="similarity">
    <text evidence="2">Belongs to the 2-oxoacid dehydrogenase family.</text>
</comment>
<dbReference type="Pfam" id="PF02817">
    <property type="entry name" value="E3_binding"/>
    <property type="match status" value="1"/>
</dbReference>
<dbReference type="InterPro" id="IPR004167">
    <property type="entry name" value="PSBD"/>
</dbReference>
<dbReference type="GO" id="GO:0031405">
    <property type="term" value="F:lipoic acid binding"/>
    <property type="evidence" value="ECO:0007669"/>
    <property type="project" value="TreeGrafter"/>
</dbReference>
<dbReference type="InterPro" id="IPR050743">
    <property type="entry name" value="2-oxoacid_DH_E2_comp"/>
</dbReference>
<evidence type="ECO:0000313" key="8">
    <source>
        <dbReference type="Proteomes" id="UP000823749"/>
    </source>
</evidence>
<feature type="domain" description="Peripheral subunit-binding (PSBD)" evidence="6">
    <location>
        <begin position="69"/>
        <end position="106"/>
    </location>
</feature>
<comment type="cofactor">
    <cofactor evidence="1">
        <name>(R)-lipoate</name>
        <dbReference type="ChEBI" id="CHEBI:83088"/>
    </cofactor>
</comment>
<dbReference type="Gene3D" id="4.10.320.10">
    <property type="entry name" value="E3-binding domain"/>
    <property type="match status" value="1"/>
</dbReference>
<protein>
    <recommendedName>
        <fullName evidence="6">Peripheral subunit-binding (PSBD) domain-containing protein</fullName>
    </recommendedName>
</protein>
<gene>
    <name evidence="7" type="ORF">RHGRI_015080</name>
</gene>